<dbReference type="PANTHER" id="PTHR12468">
    <property type="entry name" value="GPI MANNOSYLTRANSFERASE 2"/>
    <property type="match status" value="1"/>
</dbReference>
<evidence type="ECO:0000256" key="6">
    <source>
        <dbReference type="ARBA" id="ARBA00022692"/>
    </source>
</evidence>
<proteinExistence type="predicted"/>
<dbReference type="GO" id="GO:0016020">
    <property type="term" value="C:membrane"/>
    <property type="evidence" value="ECO:0007669"/>
    <property type="project" value="GOC"/>
</dbReference>
<evidence type="ECO:0000256" key="3">
    <source>
        <dbReference type="ARBA" id="ARBA00022502"/>
    </source>
</evidence>
<evidence type="ECO:0008006" key="14">
    <source>
        <dbReference type="Google" id="ProtNLM"/>
    </source>
</evidence>
<dbReference type="InterPro" id="IPR007315">
    <property type="entry name" value="PIG-V/Gpi18"/>
</dbReference>
<feature type="transmembrane region" description="Helical" evidence="11">
    <location>
        <begin position="411"/>
        <end position="427"/>
    </location>
</feature>
<feature type="transmembrane region" description="Helical" evidence="11">
    <location>
        <begin position="255"/>
        <end position="285"/>
    </location>
</feature>
<comment type="pathway">
    <text evidence="2">Glycolipid biosynthesis; glycosylphosphatidylinositol-anchor biosynthesis.</text>
</comment>
<keyword evidence="13" id="KW-1185">Reference proteome</keyword>
<accession>A0A1N7F5T0</accession>
<dbReference type="GO" id="GO:0004376">
    <property type="term" value="F:GPI mannosyltransferase activity"/>
    <property type="evidence" value="ECO:0007669"/>
    <property type="project" value="InterPro"/>
</dbReference>
<feature type="transmembrane region" description="Helical" evidence="11">
    <location>
        <begin position="359"/>
        <end position="380"/>
    </location>
</feature>
<keyword evidence="7" id="KW-0256">Endoplasmic reticulum</keyword>
<name>A0A1N7F5T0_9NOCA</name>
<evidence type="ECO:0000256" key="9">
    <source>
        <dbReference type="ARBA" id="ARBA00023136"/>
    </source>
</evidence>
<dbReference type="AlphaFoldDB" id="A0A1N7F5T0"/>
<reference evidence="12 13" key="1">
    <citation type="submission" date="2017-01" db="EMBL/GenBank/DDBJ databases">
        <authorList>
            <person name="Mah S.A."/>
            <person name="Swanson W.J."/>
            <person name="Moy G.W."/>
            <person name="Vacquier V.D."/>
        </authorList>
    </citation>
    <scope>NUCLEOTIDE SEQUENCE [LARGE SCALE GENOMIC DNA]</scope>
    <source>
        <strain evidence="12 13">CPCC 203464</strain>
    </source>
</reference>
<protein>
    <recommendedName>
        <fullName evidence="14">Mannosyltransferase (PIG-V)</fullName>
    </recommendedName>
</protein>
<dbReference type="Proteomes" id="UP000186218">
    <property type="component" value="Unassembled WGS sequence"/>
</dbReference>
<gene>
    <name evidence="12" type="ORF">SAMN05445060_1840</name>
</gene>
<evidence type="ECO:0000256" key="5">
    <source>
        <dbReference type="ARBA" id="ARBA00022679"/>
    </source>
</evidence>
<dbReference type="PANTHER" id="PTHR12468:SF2">
    <property type="entry name" value="GPI MANNOSYLTRANSFERASE 2"/>
    <property type="match status" value="1"/>
</dbReference>
<keyword evidence="5" id="KW-0808">Transferase</keyword>
<evidence type="ECO:0000256" key="1">
    <source>
        <dbReference type="ARBA" id="ARBA00004477"/>
    </source>
</evidence>
<keyword evidence="8 11" id="KW-1133">Transmembrane helix</keyword>
<keyword evidence="4" id="KW-0328">Glycosyltransferase</keyword>
<evidence type="ECO:0000256" key="8">
    <source>
        <dbReference type="ARBA" id="ARBA00022989"/>
    </source>
</evidence>
<feature type="transmembrane region" description="Helical" evidence="11">
    <location>
        <begin position="434"/>
        <end position="456"/>
    </location>
</feature>
<evidence type="ECO:0000313" key="13">
    <source>
        <dbReference type="Proteomes" id="UP000186218"/>
    </source>
</evidence>
<dbReference type="STRING" id="1344003.SAMN05445060_1840"/>
<feature type="transmembrane region" description="Helical" evidence="11">
    <location>
        <begin position="387"/>
        <end position="405"/>
    </location>
</feature>
<evidence type="ECO:0000313" key="12">
    <source>
        <dbReference type="EMBL" id="SIR95708.1"/>
    </source>
</evidence>
<evidence type="ECO:0000256" key="7">
    <source>
        <dbReference type="ARBA" id="ARBA00022824"/>
    </source>
</evidence>
<dbReference type="GO" id="GO:0006506">
    <property type="term" value="P:GPI anchor biosynthetic process"/>
    <property type="evidence" value="ECO:0007669"/>
    <property type="project" value="UniProtKB-UniPathway"/>
</dbReference>
<evidence type="ECO:0000256" key="4">
    <source>
        <dbReference type="ARBA" id="ARBA00022676"/>
    </source>
</evidence>
<evidence type="ECO:0000256" key="2">
    <source>
        <dbReference type="ARBA" id="ARBA00004687"/>
    </source>
</evidence>
<comment type="subcellular location">
    <subcellularLocation>
        <location evidence="1">Endoplasmic reticulum membrane</location>
        <topology evidence="1">Multi-pass membrane protein</topology>
    </subcellularLocation>
</comment>
<feature type="transmembrane region" description="Helical" evidence="11">
    <location>
        <begin position="297"/>
        <end position="319"/>
    </location>
</feature>
<evidence type="ECO:0000256" key="10">
    <source>
        <dbReference type="SAM" id="MobiDB-lite"/>
    </source>
</evidence>
<sequence>MFSTYHFPVSSRTDAESPAQHDPLLVESLRAARSDSWTDSVAGLLYRRRDWVEPIAWFLVVRLIGILVLERFAQLRGTTLGDALSAWDGKWMLAIAQYGYDNVPFTQTDARGLHDADTAYAFFPGYPMLVGAVARLPGFGPLGAALTVNVVVGSLAAVGVARLGALCARRMSAPDAAGGWFTSNLRLPTRVAVWLDAEDGARRADAGPCDPHRAGLMLVVLFAASPMGVVLSMAYTEALFCALAAWALVGVLRRQWLLAGVCALLCGLTRPTAVVLIAVVMIWALMAALRGSRNGRARAWGAVILSPLGYLAYLAVVWVHTGSPTGWFRIQTEGWGTEIDYGRATFDFINTSLVGESQVAPMATTWILLATFALIVVAAWQRLPAPVLLYGTLVVVSIAASSGLMMSRGRLLLPAFVLLVPLAIGLARMRLSAAVALLAVAVIGSSWFGAHMLTVYPHAI</sequence>
<keyword evidence="3" id="KW-0337">GPI-anchor biosynthesis</keyword>
<evidence type="ECO:0000256" key="11">
    <source>
        <dbReference type="SAM" id="Phobius"/>
    </source>
</evidence>
<keyword evidence="6 11" id="KW-0812">Transmembrane</keyword>
<dbReference type="UniPathway" id="UPA00196"/>
<feature type="transmembrane region" description="Helical" evidence="11">
    <location>
        <begin position="216"/>
        <end position="249"/>
    </location>
</feature>
<feature type="transmembrane region" description="Helical" evidence="11">
    <location>
        <begin position="138"/>
        <end position="161"/>
    </location>
</feature>
<organism evidence="12 13">
    <name type="scientific">Williamsia sterculiae</name>
    <dbReference type="NCBI Taxonomy" id="1344003"/>
    <lineage>
        <taxon>Bacteria</taxon>
        <taxon>Bacillati</taxon>
        <taxon>Actinomycetota</taxon>
        <taxon>Actinomycetes</taxon>
        <taxon>Mycobacteriales</taxon>
        <taxon>Nocardiaceae</taxon>
        <taxon>Williamsia</taxon>
    </lineage>
</organism>
<dbReference type="EMBL" id="FTNT01000004">
    <property type="protein sequence ID" value="SIR95708.1"/>
    <property type="molecule type" value="Genomic_DNA"/>
</dbReference>
<dbReference type="GO" id="GO:0000009">
    <property type="term" value="F:alpha-1,6-mannosyltransferase activity"/>
    <property type="evidence" value="ECO:0007669"/>
    <property type="project" value="InterPro"/>
</dbReference>
<keyword evidence="9 11" id="KW-0472">Membrane</keyword>
<feature type="region of interest" description="Disordered" evidence="10">
    <location>
        <begin position="1"/>
        <end position="20"/>
    </location>
</feature>